<dbReference type="AlphaFoldDB" id="A0A1M5VRA8"/>
<dbReference type="InterPro" id="IPR021731">
    <property type="entry name" value="AMIN_dom"/>
</dbReference>
<dbReference type="STRING" id="1121409.SAMN02745124_01841"/>
<accession>A0A1M5VRA8</accession>
<feature type="signal peptide" evidence="2">
    <location>
        <begin position="1"/>
        <end position="20"/>
    </location>
</feature>
<feature type="compositionally biased region" description="Polar residues" evidence="1">
    <location>
        <begin position="163"/>
        <end position="185"/>
    </location>
</feature>
<name>A0A1M5VRA8_9BACT</name>
<feature type="chain" id="PRO_5013177971" evidence="2">
    <location>
        <begin position="21"/>
        <end position="354"/>
    </location>
</feature>
<dbReference type="RefSeq" id="WP_073375405.1">
    <property type="nucleotide sequence ID" value="NZ_FQXS01000009.1"/>
</dbReference>
<dbReference type="OrthoDB" id="5432822at2"/>
<evidence type="ECO:0000313" key="5">
    <source>
        <dbReference type="Proteomes" id="UP000184139"/>
    </source>
</evidence>
<feature type="domain" description="AMIN" evidence="3">
    <location>
        <begin position="34"/>
        <end position="128"/>
    </location>
</feature>
<feature type="domain" description="AMIN" evidence="3">
    <location>
        <begin position="233"/>
        <end position="320"/>
    </location>
</feature>
<gene>
    <name evidence="4" type="ORF">SAMN02745124_01841</name>
</gene>
<reference evidence="4 5" key="1">
    <citation type="submission" date="2016-11" db="EMBL/GenBank/DDBJ databases">
        <authorList>
            <person name="Jaros S."/>
            <person name="Januszkiewicz K."/>
            <person name="Wedrychowicz H."/>
        </authorList>
    </citation>
    <scope>NUCLEOTIDE SEQUENCE [LARGE SCALE GENOMIC DNA]</scope>
    <source>
        <strain evidence="4 5">DSM 9705</strain>
    </source>
</reference>
<dbReference type="EMBL" id="FQXS01000009">
    <property type="protein sequence ID" value="SHH77782.1"/>
    <property type="molecule type" value="Genomic_DNA"/>
</dbReference>
<dbReference type="Pfam" id="PF11741">
    <property type="entry name" value="AMIN"/>
    <property type="match status" value="2"/>
</dbReference>
<evidence type="ECO:0000259" key="3">
    <source>
        <dbReference type="Pfam" id="PF11741"/>
    </source>
</evidence>
<sequence length="354" mass="39428">MKRLAVALLGIWFVTFGGFAAAEQPATEAVIESISYEKDDENREKIVFKLNGAHIPKVFKIQGERPRVVFDFIDTRYSDLINRIADTQGKLIKGVRIGIHDDPPKTRVVVDLKAEEEYQFEQDFLIEDNILSITFYPSETSGASIPPAPEPESAKAAVPAQSPELQAQVKQPESETLSIPATDQPSPAAVEPEASRQTPPAESPPPPVDDLAALLPGVEPQPEKSVDPILRDVSFDNTSSDSEMVLFKLNDFYPPIVFGIEKGNPRVVCDFLDTELSRDVRSVLETNGEFVARIRVARHNDPDKVRVVLDLVPNRNYDLQQVFFKEENLFVIVIDEFEDEPAETPPPVDVQAVR</sequence>
<evidence type="ECO:0000256" key="1">
    <source>
        <dbReference type="SAM" id="MobiDB-lite"/>
    </source>
</evidence>
<organism evidence="4 5">
    <name type="scientific">Desulfofustis glycolicus DSM 9705</name>
    <dbReference type="NCBI Taxonomy" id="1121409"/>
    <lineage>
        <taxon>Bacteria</taxon>
        <taxon>Pseudomonadati</taxon>
        <taxon>Thermodesulfobacteriota</taxon>
        <taxon>Desulfobulbia</taxon>
        <taxon>Desulfobulbales</taxon>
        <taxon>Desulfocapsaceae</taxon>
        <taxon>Desulfofustis</taxon>
    </lineage>
</organism>
<evidence type="ECO:0000256" key="2">
    <source>
        <dbReference type="SAM" id="SignalP"/>
    </source>
</evidence>
<protein>
    <submittedName>
        <fullName evidence="4">AMIN domain-containing protein</fullName>
    </submittedName>
</protein>
<dbReference type="Proteomes" id="UP000184139">
    <property type="component" value="Unassembled WGS sequence"/>
</dbReference>
<proteinExistence type="predicted"/>
<evidence type="ECO:0000313" key="4">
    <source>
        <dbReference type="EMBL" id="SHH77782.1"/>
    </source>
</evidence>
<keyword evidence="5" id="KW-1185">Reference proteome</keyword>
<dbReference type="Gene3D" id="2.60.40.3500">
    <property type="match status" value="2"/>
</dbReference>
<keyword evidence="2" id="KW-0732">Signal</keyword>
<feature type="region of interest" description="Disordered" evidence="1">
    <location>
        <begin position="140"/>
        <end position="225"/>
    </location>
</feature>